<dbReference type="Gene3D" id="3.40.50.300">
    <property type="entry name" value="P-loop containing nucleotide triphosphate hydrolases"/>
    <property type="match status" value="1"/>
</dbReference>
<dbReference type="EMBL" id="CP143806">
    <property type="protein sequence ID" value="WVO18963.1"/>
    <property type="molecule type" value="Genomic_DNA"/>
</dbReference>
<keyword evidence="2" id="KW-0547">Nucleotide-binding</keyword>
<dbReference type="InterPro" id="IPR038718">
    <property type="entry name" value="SNF2-like_sf"/>
</dbReference>
<feature type="domain" description="Helicase ATP-binding" evidence="6">
    <location>
        <begin position="578"/>
        <end position="754"/>
    </location>
</feature>
<accession>A0ABZ2AP77</accession>
<gene>
    <name evidence="7" type="ORF">IAS62_000237</name>
</gene>
<keyword evidence="8" id="KW-1185">Reference proteome</keyword>
<evidence type="ECO:0000313" key="7">
    <source>
        <dbReference type="EMBL" id="WVO18963.1"/>
    </source>
</evidence>
<dbReference type="SMART" id="SM00487">
    <property type="entry name" value="DEXDc"/>
    <property type="match status" value="1"/>
</dbReference>
<dbReference type="SUPFAM" id="SSF52540">
    <property type="entry name" value="P-loop containing nucleoside triphosphate hydrolases"/>
    <property type="match status" value="1"/>
</dbReference>
<dbReference type="Pfam" id="PF00176">
    <property type="entry name" value="SNF2-rel_dom"/>
    <property type="match status" value="1"/>
</dbReference>
<feature type="region of interest" description="Disordered" evidence="5">
    <location>
        <begin position="47"/>
        <end position="69"/>
    </location>
</feature>
<organism evidence="7 8">
    <name type="scientific">Cryptococcus decagattii</name>
    <dbReference type="NCBI Taxonomy" id="1859122"/>
    <lineage>
        <taxon>Eukaryota</taxon>
        <taxon>Fungi</taxon>
        <taxon>Dikarya</taxon>
        <taxon>Basidiomycota</taxon>
        <taxon>Agaricomycotina</taxon>
        <taxon>Tremellomycetes</taxon>
        <taxon>Tremellales</taxon>
        <taxon>Cryptococcaceae</taxon>
        <taxon>Cryptococcus</taxon>
        <taxon>Cryptococcus gattii species complex</taxon>
    </lineage>
</organism>
<evidence type="ECO:0000256" key="5">
    <source>
        <dbReference type="SAM" id="MobiDB-lite"/>
    </source>
</evidence>
<reference evidence="7 8" key="1">
    <citation type="submission" date="2024-01" db="EMBL/GenBank/DDBJ databases">
        <title>Comparative genomics of Cryptococcus and Kwoniella reveals pathogenesis evolution and contrasting modes of karyotype evolution via chromosome fusion or intercentromeric recombination.</title>
        <authorList>
            <person name="Coelho M.A."/>
            <person name="David-Palma M."/>
            <person name="Shea T."/>
            <person name="Bowers K."/>
            <person name="McGinley-Smith S."/>
            <person name="Mohammad A.W."/>
            <person name="Gnirke A."/>
            <person name="Yurkov A.M."/>
            <person name="Nowrousian M."/>
            <person name="Sun S."/>
            <person name="Cuomo C.A."/>
            <person name="Heitman J."/>
        </authorList>
    </citation>
    <scope>NUCLEOTIDE SEQUENCE [LARGE SCALE GENOMIC DNA]</scope>
    <source>
        <strain evidence="7 8">7685027</strain>
    </source>
</reference>
<protein>
    <recommendedName>
        <fullName evidence="6">Helicase ATP-binding domain-containing protein</fullName>
    </recommendedName>
</protein>
<dbReference type="PANTHER" id="PTHR45623">
    <property type="entry name" value="CHROMODOMAIN-HELICASE-DNA-BINDING PROTEIN 3-RELATED-RELATED"/>
    <property type="match status" value="1"/>
</dbReference>
<dbReference type="InterPro" id="IPR027417">
    <property type="entry name" value="P-loop_NTPase"/>
</dbReference>
<keyword evidence="3" id="KW-0067">ATP-binding</keyword>
<evidence type="ECO:0000256" key="3">
    <source>
        <dbReference type="ARBA" id="ARBA00022840"/>
    </source>
</evidence>
<dbReference type="PANTHER" id="PTHR45623:SF17">
    <property type="entry name" value="CHROMODOMAIN-HELICASE-DNA-BINDING PROTEIN 3-RELATED"/>
    <property type="match status" value="1"/>
</dbReference>
<proteinExistence type="predicted"/>
<dbReference type="RefSeq" id="XP_064718203.1">
    <property type="nucleotide sequence ID" value="XM_064862131.1"/>
</dbReference>
<comment type="subcellular location">
    <subcellularLocation>
        <location evidence="1">Nucleus</location>
    </subcellularLocation>
</comment>
<dbReference type="InterPro" id="IPR016197">
    <property type="entry name" value="Chromo-like_dom_sf"/>
</dbReference>
<evidence type="ECO:0000256" key="2">
    <source>
        <dbReference type="ARBA" id="ARBA00022741"/>
    </source>
</evidence>
<dbReference type="InterPro" id="IPR000330">
    <property type="entry name" value="SNF2_N"/>
</dbReference>
<evidence type="ECO:0000256" key="4">
    <source>
        <dbReference type="ARBA" id="ARBA00023242"/>
    </source>
</evidence>
<evidence type="ECO:0000313" key="8">
    <source>
        <dbReference type="Proteomes" id="UP001432216"/>
    </source>
</evidence>
<dbReference type="Gene3D" id="3.40.50.10810">
    <property type="entry name" value="Tandem AAA-ATPase domain"/>
    <property type="match status" value="1"/>
</dbReference>
<dbReference type="Proteomes" id="UP001432216">
    <property type="component" value="Chromosome 1"/>
</dbReference>
<dbReference type="InterPro" id="IPR014001">
    <property type="entry name" value="Helicase_ATP-bd"/>
</dbReference>
<feature type="region of interest" description="Disordered" evidence="5">
    <location>
        <begin position="370"/>
        <end position="418"/>
    </location>
</feature>
<name>A0ABZ2AP77_9TREE</name>
<keyword evidence="4" id="KW-0539">Nucleus</keyword>
<evidence type="ECO:0000256" key="1">
    <source>
        <dbReference type="ARBA" id="ARBA00004123"/>
    </source>
</evidence>
<evidence type="ECO:0000259" key="6">
    <source>
        <dbReference type="PROSITE" id="PS51192"/>
    </source>
</evidence>
<sequence>MPATRLCPVIELTPLPSAVRALYAPPPAQSKHRTFCEKCRRQPASRILANLHTRPKKRKRPSSEEEDDDDLWSDSELVHILQGWVTCRRYQAYLSERLWLSDKKRTFYALNALKEHPVLSAAKTSFQSTRTRSESTRETPHFFSGACDASKQLTMNTASSRLWISTCITNVPLTVKVPKSLDENADLAEIAHNYQTQTDDGNAWTCHQCRESPWDIDIVIAWRPLPATSPFHSLPPPPPKTPLYKAFLPREYLIKYASRSFRHVTWVTHPWLAAIAPMKLRRFLERGPILDLVTDETLEAKGDDMVMPSIADIDNLATLEKGDGARGKGVEWIVDAEEDAESGLPVLWSTIDRVLDILLIRPFAAEIKEKKRKKDKPQLQTVKRHQRRILSLSPSPSDDNHDAPFAPPNSTLSPPPQAAAAVAVKMETKTPFEQLQADLDIPDGLPLPDDELIEIEEWEALTGRRLVETDVDEIAGWVGWGLFKWEDLQYDQACWDTPPPSSSPLYAAYKHGLSKYLAARRITIPVLTAAQIRARDNNDDDGVVAAARGRFVPPQEQPECIAGGTLMPFQMEGFQWLLYKYFKRESCILADDMGLGKTVQIASVLGYLGSAKYEIYPCLVVVPNSTITNWVREFEKWSPHLRVVPFYGEAASREIIFKYELFHKGLQGKPAGLKAHIVLTTYDMITSSEFRVFSAIPRWEVLCVDEGQRLKSDNSKIFNNLKTLNSVHRILLTGTPLNNNIRELFNLLNFLDQDSFKDLESMEQEYADLNEAKIQKLHQMIKPYILRRIKADVLNLPPKVEIIVPISLTPLQKQMYKGIFENHADIIQDILKARQKRRQTKKSVQSIPPAN</sequence>
<dbReference type="GeneID" id="89987013"/>
<dbReference type="PROSITE" id="PS51192">
    <property type="entry name" value="HELICASE_ATP_BIND_1"/>
    <property type="match status" value="1"/>
</dbReference>
<dbReference type="SUPFAM" id="SSF54160">
    <property type="entry name" value="Chromo domain-like"/>
    <property type="match status" value="1"/>
</dbReference>